<dbReference type="InterPro" id="IPR050228">
    <property type="entry name" value="Carboxylesterase_BioH"/>
</dbReference>
<reference evidence="2 3" key="1">
    <citation type="submission" date="2018-11" db="EMBL/GenBank/DDBJ databases">
        <title>Rufibacter latericius sp. nov., isolated from water in Baiyang Lake.</title>
        <authorList>
            <person name="Yang Y."/>
        </authorList>
    </citation>
    <scope>NUCLEOTIDE SEQUENCE [LARGE SCALE GENOMIC DNA]</scope>
    <source>
        <strain evidence="2 3">MCC P1</strain>
    </source>
</reference>
<protein>
    <submittedName>
        <fullName evidence="2">Alpha/beta hydrolase</fullName>
    </submittedName>
</protein>
<feature type="domain" description="AB hydrolase-1" evidence="1">
    <location>
        <begin position="4"/>
        <end position="241"/>
    </location>
</feature>
<keyword evidence="2" id="KW-0378">Hydrolase</keyword>
<accession>A0A3M9MNI8</accession>
<dbReference type="PANTHER" id="PTHR43194:SF2">
    <property type="entry name" value="PEROXISOMAL MEMBRANE PROTEIN LPX1"/>
    <property type="match status" value="1"/>
</dbReference>
<evidence type="ECO:0000313" key="2">
    <source>
        <dbReference type="EMBL" id="RNI27104.1"/>
    </source>
</evidence>
<name>A0A3M9MNI8_9BACT</name>
<dbReference type="Pfam" id="PF12697">
    <property type="entry name" value="Abhydrolase_6"/>
    <property type="match status" value="1"/>
</dbReference>
<comment type="caution">
    <text evidence="2">The sequence shown here is derived from an EMBL/GenBank/DDBJ whole genome shotgun (WGS) entry which is preliminary data.</text>
</comment>
<dbReference type="InterPro" id="IPR000073">
    <property type="entry name" value="AB_hydrolase_1"/>
</dbReference>
<evidence type="ECO:0000259" key="1">
    <source>
        <dbReference type="Pfam" id="PF12697"/>
    </source>
</evidence>
<proteinExistence type="predicted"/>
<dbReference type="OrthoDB" id="9814966at2"/>
<evidence type="ECO:0000313" key="3">
    <source>
        <dbReference type="Proteomes" id="UP000271010"/>
    </source>
</evidence>
<dbReference type="Proteomes" id="UP000271010">
    <property type="component" value="Unassembled WGS sequence"/>
</dbReference>
<sequence>MGNIIFIHGMFQNPKSWDKWDAYFTEHGYNCLAPSWPLHAGDPAKLRSNPPANLGQLGLDEIVTEMESLIHDLGTKPIVIGHSVGGLITQILANRGLIEAGVLISSVAPNGMLDLDWSFFKNSVTIANPLKGDEPIYMDVNTFHSVFANTLAEEEAKEMYQKLATHDSRNVFRDCLTAKVDVSKPHVPLLFVSGSEDKIIPADLVRKNAEAYTDPDSITECKIFPNRSHFICGETGWEEVAKHVCKSLKAHGL</sequence>
<organism evidence="2 3">
    <name type="scientific">Rufibacter immobilis</name>
    <dbReference type="NCBI Taxonomy" id="1348778"/>
    <lineage>
        <taxon>Bacteria</taxon>
        <taxon>Pseudomonadati</taxon>
        <taxon>Bacteroidota</taxon>
        <taxon>Cytophagia</taxon>
        <taxon>Cytophagales</taxon>
        <taxon>Hymenobacteraceae</taxon>
        <taxon>Rufibacter</taxon>
    </lineage>
</organism>
<gene>
    <name evidence="2" type="ORF">EFA69_13085</name>
</gene>
<dbReference type="Gene3D" id="3.40.50.1820">
    <property type="entry name" value="alpha/beta hydrolase"/>
    <property type="match status" value="1"/>
</dbReference>
<keyword evidence="3" id="KW-1185">Reference proteome</keyword>
<dbReference type="GO" id="GO:0016787">
    <property type="term" value="F:hydrolase activity"/>
    <property type="evidence" value="ECO:0007669"/>
    <property type="project" value="UniProtKB-KW"/>
</dbReference>
<dbReference type="InterPro" id="IPR029058">
    <property type="entry name" value="AB_hydrolase_fold"/>
</dbReference>
<dbReference type="EMBL" id="RJJE01000017">
    <property type="protein sequence ID" value="RNI27104.1"/>
    <property type="molecule type" value="Genomic_DNA"/>
</dbReference>
<dbReference type="SUPFAM" id="SSF53474">
    <property type="entry name" value="alpha/beta-Hydrolases"/>
    <property type="match status" value="1"/>
</dbReference>
<dbReference type="PANTHER" id="PTHR43194">
    <property type="entry name" value="HYDROLASE ALPHA/BETA FOLD FAMILY"/>
    <property type="match status" value="1"/>
</dbReference>
<dbReference type="AlphaFoldDB" id="A0A3M9MNI8"/>